<sequence>MVGWLISGVGRAVFPTDLEDSDDDILEIQQEIASLAQCDSEYVTRYYGSFVVAYKLWIIMEYLAGGSCLDLLKAGVFSEAHIAVICRELLLGLDYLHSEGTIHRDIKAANVLLSATGKVKLADFGVAAQLTSTLRHTFVGTPFWMAPEVIRQAGYDTKADMWSLGITAIELAMGEPPLAEYHPMRVLFLIPKAKPPTLEGNFSPAFKEFVSLCLTKDPALRPAAKELLQHRFIKGAKKTSYLTELTARYQEFRARSPPKAPQAYQPPLKGTVNWEANSTIRSDWNFDTIKTTSVMGTFSSAARDLLPEMDDEMVGDDSSIYDEDEQSVDTGGAVKGSQQLAPGSLGMSHQAAHSTVMIKPPPQEPDIPALLAAEDGSPSDSMDTYGPVTPPQDPDHGTPLEAPPAYAGSIRSIQRSSYAARHKTTGAGTIMREADLGSGIDTIRPVKKVDTNGSLRLSAEYVGTARSRDDVPLSPSSTTSTKDLSSFKRRGSEEEQAGRAIVDDVVLPALQNAIRDDMDARELESLSMISRGFADLRDANASLSYNVILDIISGINENPDVRQHVQTSRGLFPHKRIVRRSEMTAKGLVVTEVQEDITGLPIDCSASSSTHPLGADDSVAQARKSPIAELLYMRWLEGLRIKWPNILSS</sequence>
<dbReference type="InParanoid" id="A0A0D0EBM4"/>
<feature type="compositionally biased region" description="Acidic residues" evidence="9">
    <location>
        <begin position="314"/>
        <end position="327"/>
    </location>
</feature>
<dbReference type="OrthoDB" id="248923at2759"/>
<evidence type="ECO:0000313" key="11">
    <source>
        <dbReference type="EMBL" id="KIK97875.1"/>
    </source>
</evidence>
<protein>
    <recommendedName>
        <fullName evidence="10">Protein kinase domain-containing protein</fullName>
    </recommendedName>
</protein>
<dbReference type="FunFam" id="1.10.510.10:FF:000022">
    <property type="entry name" value="Serine/threonine-protein kinase 24"/>
    <property type="match status" value="1"/>
</dbReference>
<keyword evidence="6" id="KW-0067">ATP-binding</keyword>
<dbReference type="PANTHER" id="PTHR48012:SF10">
    <property type="entry name" value="FI20177P1"/>
    <property type="match status" value="1"/>
</dbReference>
<accession>A0A0D0EBM4</accession>
<dbReference type="EMBL" id="KN824917">
    <property type="protein sequence ID" value="KIK97875.1"/>
    <property type="molecule type" value="Genomic_DNA"/>
</dbReference>
<dbReference type="STRING" id="930991.A0A0D0EBM4"/>
<evidence type="ECO:0000256" key="7">
    <source>
        <dbReference type="ARBA" id="ARBA00047899"/>
    </source>
</evidence>
<comment type="catalytic activity">
    <reaction evidence="7">
        <text>L-threonyl-[protein] + ATP = O-phospho-L-threonyl-[protein] + ADP + H(+)</text>
        <dbReference type="Rhea" id="RHEA:46608"/>
        <dbReference type="Rhea" id="RHEA-COMP:11060"/>
        <dbReference type="Rhea" id="RHEA-COMP:11605"/>
        <dbReference type="ChEBI" id="CHEBI:15378"/>
        <dbReference type="ChEBI" id="CHEBI:30013"/>
        <dbReference type="ChEBI" id="CHEBI:30616"/>
        <dbReference type="ChEBI" id="CHEBI:61977"/>
        <dbReference type="ChEBI" id="CHEBI:456216"/>
        <dbReference type="EC" id="2.7.11.1"/>
    </reaction>
</comment>
<evidence type="ECO:0000256" key="8">
    <source>
        <dbReference type="ARBA" id="ARBA00048679"/>
    </source>
</evidence>
<keyword evidence="2" id="KW-0723">Serine/threonine-protein kinase</keyword>
<dbReference type="InterPro" id="IPR011009">
    <property type="entry name" value="Kinase-like_dom_sf"/>
</dbReference>
<gene>
    <name evidence="11" type="ORF">PAXRUDRAFT_824502</name>
</gene>
<evidence type="ECO:0000259" key="10">
    <source>
        <dbReference type="PROSITE" id="PS50011"/>
    </source>
</evidence>
<keyword evidence="3" id="KW-0808">Transferase</keyword>
<evidence type="ECO:0000256" key="3">
    <source>
        <dbReference type="ARBA" id="ARBA00022679"/>
    </source>
</evidence>
<dbReference type="SUPFAM" id="SSF56112">
    <property type="entry name" value="Protein kinase-like (PK-like)"/>
    <property type="match status" value="1"/>
</dbReference>
<dbReference type="InterPro" id="IPR050629">
    <property type="entry name" value="STE20/SPS1-PAK"/>
</dbReference>
<feature type="compositionally biased region" description="Polar residues" evidence="9">
    <location>
        <begin position="474"/>
        <end position="484"/>
    </location>
</feature>
<dbReference type="PANTHER" id="PTHR48012">
    <property type="entry name" value="STERILE20-LIKE KINASE, ISOFORM B-RELATED"/>
    <property type="match status" value="1"/>
</dbReference>
<dbReference type="AlphaFoldDB" id="A0A0D0EBM4"/>
<keyword evidence="12" id="KW-1185">Reference proteome</keyword>
<feature type="region of interest" description="Disordered" evidence="9">
    <location>
        <begin position="314"/>
        <end position="405"/>
    </location>
</feature>
<dbReference type="GO" id="GO:0004674">
    <property type="term" value="F:protein serine/threonine kinase activity"/>
    <property type="evidence" value="ECO:0007669"/>
    <property type="project" value="UniProtKB-KW"/>
</dbReference>
<evidence type="ECO:0000256" key="4">
    <source>
        <dbReference type="ARBA" id="ARBA00022741"/>
    </source>
</evidence>
<evidence type="ECO:0000313" key="12">
    <source>
        <dbReference type="Proteomes" id="UP000054538"/>
    </source>
</evidence>
<evidence type="ECO:0000256" key="5">
    <source>
        <dbReference type="ARBA" id="ARBA00022777"/>
    </source>
</evidence>
<evidence type="ECO:0000256" key="9">
    <source>
        <dbReference type="SAM" id="MobiDB-lite"/>
    </source>
</evidence>
<comment type="similarity">
    <text evidence="1">Belongs to the protein kinase superfamily. STE Ser/Thr protein kinase family. STE20 subfamily.</text>
</comment>
<dbReference type="GO" id="GO:0005524">
    <property type="term" value="F:ATP binding"/>
    <property type="evidence" value="ECO:0007669"/>
    <property type="project" value="UniProtKB-KW"/>
</dbReference>
<organism evidence="11 12">
    <name type="scientific">Paxillus rubicundulus Ve08.2h10</name>
    <dbReference type="NCBI Taxonomy" id="930991"/>
    <lineage>
        <taxon>Eukaryota</taxon>
        <taxon>Fungi</taxon>
        <taxon>Dikarya</taxon>
        <taxon>Basidiomycota</taxon>
        <taxon>Agaricomycotina</taxon>
        <taxon>Agaricomycetes</taxon>
        <taxon>Agaricomycetidae</taxon>
        <taxon>Boletales</taxon>
        <taxon>Paxilineae</taxon>
        <taxon>Paxillaceae</taxon>
        <taxon>Paxillus</taxon>
    </lineage>
</organism>
<dbReference type="PROSITE" id="PS50011">
    <property type="entry name" value="PROTEIN_KINASE_DOM"/>
    <property type="match status" value="1"/>
</dbReference>
<comment type="catalytic activity">
    <reaction evidence="8">
        <text>L-seryl-[protein] + ATP = O-phospho-L-seryl-[protein] + ADP + H(+)</text>
        <dbReference type="Rhea" id="RHEA:17989"/>
        <dbReference type="Rhea" id="RHEA-COMP:9863"/>
        <dbReference type="Rhea" id="RHEA-COMP:11604"/>
        <dbReference type="ChEBI" id="CHEBI:15378"/>
        <dbReference type="ChEBI" id="CHEBI:29999"/>
        <dbReference type="ChEBI" id="CHEBI:30616"/>
        <dbReference type="ChEBI" id="CHEBI:83421"/>
        <dbReference type="ChEBI" id="CHEBI:456216"/>
        <dbReference type="EC" id="2.7.11.1"/>
    </reaction>
</comment>
<dbReference type="SMART" id="SM00220">
    <property type="entry name" value="S_TKc"/>
    <property type="match status" value="1"/>
</dbReference>
<proteinExistence type="inferred from homology"/>
<keyword evidence="5" id="KW-0418">Kinase</keyword>
<dbReference type="GO" id="GO:0005737">
    <property type="term" value="C:cytoplasm"/>
    <property type="evidence" value="ECO:0007669"/>
    <property type="project" value="TreeGrafter"/>
</dbReference>
<dbReference type="Proteomes" id="UP000054538">
    <property type="component" value="Unassembled WGS sequence"/>
</dbReference>
<dbReference type="HOGENOM" id="CLU_000288_2_7_1"/>
<dbReference type="Pfam" id="PF00069">
    <property type="entry name" value="Pkinase"/>
    <property type="match status" value="1"/>
</dbReference>
<reference evidence="11 12" key="1">
    <citation type="submission" date="2014-04" db="EMBL/GenBank/DDBJ databases">
        <authorList>
            <consortium name="DOE Joint Genome Institute"/>
            <person name="Kuo A."/>
            <person name="Kohler A."/>
            <person name="Jargeat P."/>
            <person name="Nagy L.G."/>
            <person name="Floudas D."/>
            <person name="Copeland A."/>
            <person name="Barry K.W."/>
            <person name="Cichocki N."/>
            <person name="Veneault-Fourrey C."/>
            <person name="LaButti K."/>
            <person name="Lindquist E.A."/>
            <person name="Lipzen A."/>
            <person name="Lundell T."/>
            <person name="Morin E."/>
            <person name="Murat C."/>
            <person name="Sun H."/>
            <person name="Tunlid A."/>
            <person name="Henrissat B."/>
            <person name="Grigoriev I.V."/>
            <person name="Hibbett D.S."/>
            <person name="Martin F."/>
            <person name="Nordberg H.P."/>
            <person name="Cantor M.N."/>
            <person name="Hua S.X."/>
        </authorList>
    </citation>
    <scope>NUCLEOTIDE SEQUENCE [LARGE SCALE GENOMIC DNA]</scope>
    <source>
        <strain evidence="11 12">Ve08.2h10</strain>
    </source>
</reference>
<dbReference type="CDD" id="cd06609">
    <property type="entry name" value="STKc_MST3_like"/>
    <property type="match status" value="1"/>
</dbReference>
<feature type="domain" description="Protein kinase" evidence="10">
    <location>
        <begin position="1"/>
        <end position="233"/>
    </location>
</feature>
<dbReference type="InterPro" id="IPR000719">
    <property type="entry name" value="Prot_kinase_dom"/>
</dbReference>
<dbReference type="Gene3D" id="1.10.510.10">
    <property type="entry name" value="Transferase(Phosphotransferase) domain 1"/>
    <property type="match status" value="1"/>
</dbReference>
<keyword evidence="4" id="KW-0547">Nucleotide-binding</keyword>
<evidence type="ECO:0000256" key="1">
    <source>
        <dbReference type="ARBA" id="ARBA00008874"/>
    </source>
</evidence>
<evidence type="ECO:0000256" key="2">
    <source>
        <dbReference type="ARBA" id="ARBA00022527"/>
    </source>
</evidence>
<evidence type="ECO:0000256" key="6">
    <source>
        <dbReference type="ARBA" id="ARBA00022840"/>
    </source>
</evidence>
<feature type="region of interest" description="Disordered" evidence="9">
    <location>
        <begin position="466"/>
        <end position="496"/>
    </location>
</feature>
<name>A0A0D0EBM4_9AGAM</name>
<reference evidence="12" key="2">
    <citation type="submission" date="2015-01" db="EMBL/GenBank/DDBJ databases">
        <title>Evolutionary Origins and Diversification of the Mycorrhizal Mutualists.</title>
        <authorList>
            <consortium name="DOE Joint Genome Institute"/>
            <consortium name="Mycorrhizal Genomics Consortium"/>
            <person name="Kohler A."/>
            <person name="Kuo A."/>
            <person name="Nagy L.G."/>
            <person name="Floudas D."/>
            <person name="Copeland A."/>
            <person name="Barry K.W."/>
            <person name="Cichocki N."/>
            <person name="Veneault-Fourrey C."/>
            <person name="LaButti K."/>
            <person name="Lindquist E.A."/>
            <person name="Lipzen A."/>
            <person name="Lundell T."/>
            <person name="Morin E."/>
            <person name="Murat C."/>
            <person name="Riley R."/>
            <person name="Ohm R."/>
            <person name="Sun H."/>
            <person name="Tunlid A."/>
            <person name="Henrissat B."/>
            <person name="Grigoriev I.V."/>
            <person name="Hibbett D.S."/>
            <person name="Martin F."/>
        </authorList>
    </citation>
    <scope>NUCLEOTIDE SEQUENCE [LARGE SCALE GENOMIC DNA]</scope>
    <source>
        <strain evidence="12">Ve08.2h10</strain>
    </source>
</reference>